<evidence type="ECO:0000256" key="1">
    <source>
        <dbReference type="ARBA" id="ARBA00004141"/>
    </source>
</evidence>
<evidence type="ECO:0000256" key="3">
    <source>
        <dbReference type="ARBA" id="ARBA00022989"/>
    </source>
</evidence>
<dbReference type="PANTHER" id="PTHR30266">
    <property type="entry name" value="MECHANOSENSITIVE CHANNEL MSCL"/>
    <property type="match status" value="1"/>
</dbReference>
<dbReference type="RefSeq" id="WP_094403569.1">
    <property type="nucleotide sequence ID" value="NZ_NMVL01000026.1"/>
</dbReference>
<dbReference type="SUPFAM" id="SSF81330">
    <property type="entry name" value="Gated mechanosensitive channel"/>
    <property type="match status" value="1"/>
</dbReference>
<sequence>MKGFKDFIMKGNLIELAVAFIMGTAFAAVVKSFAALLMDLVARILGFDPSQAFSSAVVWGLKIGDFLSTLFSFVVTALVLYLAVVKPYEQYKKMRGITDEKTATETELLAEIRDLLAGR</sequence>
<reference evidence="6 7" key="1">
    <citation type="submission" date="2017-07" db="EMBL/GenBank/DDBJ databases">
        <title>Draft whole genome sequences of clinical Proprionibacteriaceae strains.</title>
        <authorList>
            <person name="Bernier A.-M."/>
            <person name="Bernard K."/>
            <person name="Domingo M.-C."/>
        </authorList>
    </citation>
    <scope>NUCLEOTIDE SEQUENCE [LARGE SCALE GENOMIC DNA]</scope>
    <source>
        <strain evidence="6 7">NML 030167</strain>
    </source>
</reference>
<gene>
    <name evidence="6" type="ORF">CGZ94_14625</name>
</gene>
<evidence type="ECO:0000256" key="2">
    <source>
        <dbReference type="ARBA" id="ARBA00022692"/>
    </source>
</evidence>
<name>A0A255G873_9ACTN</name>
<dbReference type="Pfam" id="PF01741">
    <property type="entry name" value="MscL"/>
    <property type="match status" value="1"/>
</dbReference>
<organism evidence="6 7">
    <name type="scientific">Enemella evansiae</name>
    <dbReference type="NCBI Taxonomy" id="2016499"/>
    <lineage>
        <taxon>Bacteria</taxon>
        <taxon>Bacillati</taxon>
        <taxon>Actinomycetota</taxon>
        <taxon>Actinomycetes</taxon>
        <taxon>Propionibacteriales</taxon>
        <taxon>Propionibacteriaceae</taxon>
        <taxon>Enemella</taxon>
    </lineage>
</organism>
<dbReference type="PANTHER" id="PTHR30266:SF2">
    <property type="entry name" value="LARGE-CONDUCTANCE MECHANOSENSITIVE CHANNEL"/>
    <property type="match status" value="1"/>
</dbReference>
<comment type="caution">
    <text evidence="6">The sequence shown here is derived from an EMBL/GenBank/DDBJ whole genome shotgun (WGS) entry which is preliminary data.</text>
</comment>
<dbReference type="InterPro" id="IPR036019">
    <property type="entry name" value="MscL_channel"/>
</dbReference>
<comment type="subcellular location">
    <subcellularLocation>
        <location evidence="1">Membrane</location>
        <topology evidence="1">Multi-pass membrane protein</topology>
    </subcellularLocation>
</comment>
<evidence type="ECO:0000313" key="7">
    <source>
        <dbReference type="Proteomes" id="UP000215896"/>
    </source>
</evidence>
<evidence type="ECO:0000256" key="4">
    <source>
        <dbReference type="ARBA" id="ARBA00023136"/>
    </source>
</evidence>
<proteinExistence type="predicted"/>
<evidence type="ECO:0000313" key="6">
    <source>
        <dbReference type="EMBL" id="OYO11652.1"/>
    </source>
</evidence>
<feature type="transmembrane region" description="Helical" evidence="5">
    <location>
        <begin position="66"/>
        <end position="85"/>
    </location>
</feature>
<protein>
    <submittedName>
        <fullName evidence="6">Mechanosensitive ion channel protein MscL</fullName>
    </submittedName>
</protein>
<dbReference type="OrthoDB" id="9810350at2"/>
<feature type="transmembrane region" description="Helical" evidence="5">
    <location>
        <begin position="12"/>
        <end position="38"/>
    </location>
</feature>
<keyword evidence="7" id="KW-1185">Reference proteome</keyword>
<evidence type="ECO:0000256" key="5">
    <source>
        <dbReference type="SAM" id="Phobius"/>
    </source>
</evidence>
<dbReference type="GO" id="GO:0016020">
    <property type="term" value="C:membrane"/>
    <property type="evidence" value="ECO:0007669"/>
    <property type="project" value="UniProtKB-SubCell"/>
</dbReference>
<dbReference type="Proteomes" id="UP000215896">
    <property type="component" value="Unassembled WGS sequence"/>
</dbReference>
<dbReference type="Gene3D" id="1.10.1200.120">
    <property type="entry name" value="Large-conductance mechanosensitive channel, MscL, domain 1"/>
    <property type="match status" value="1"/>
</dbReference>
<keyword evidence="2 5" id="KW-0812">Transmembrane</keyword>
<dbReference type="InterPro" id="IPR037673">
    <property type="entry name" value="MSC/AndL"/>
</dbReference>
<keyword evidence="3 5" id="KW-1133">Transmembrane helix</keyword>
<dbReference type="EMBL" id="NMVO01000015">
    <property type="protein sequence ID" value="OYO11652.1"/>
    <property type="molecule type" value="Genomic_DNA"/>
</dbReference>
<accession>A0A4R6LLL6</accession>
<accession>A0A255G873</accession>
<keyword evidence="4 5" id="KW-0472">Membrane</keyword>
<dbReference type="AlphaFoldDB" id="A0A255G873"/>
<dbReference type="GO" id="GO:0008381">
    <property type="term" value="F:mechanosensitive monoatomic ion channel activity"/>
    <property type="evidence" value="ECO:0007669"/>
    <property type="project" value="TreeGrafter"/>
</dbReference>